<dbReference type="Proteomes" id="UP000032309">
    <property type="component" value="Unassembled WGS sequence"/>
</dbReference>
<dbReference type="InterPro" id="IPR027417">
    <property type="entry name" value="P-loop_NTPase"/>
</dbReference>
<reference evidence="2" key="1">
    <citation type="journal article" date="2015" name="Genome Announc.">
        <title>Draft Genome Sequence of an Anaerobic Ammonium-Oxidizing Bacterium, "Candidatus Brocadia sinica".</title>
        <authorList>
            <person name="Oshiki M."/>
            <person name="Shinyako-Hata K."/>
            <person name="Satoh H."/>
            <person name="Okabe S."/>
        </authorList>
    </citation>
    <scope>NUCLEOTIDE SEQUENCE [LARGE SCALE GENOMIC DNA]</scope>
    <source>
        <strain evidence="2">JPN1</strain>
    </source>
</reference>
<dbReference type="SUPFAM" id="SSF52540">
    <property type="entry name" value="P-loop containing nucleoside triphosphate hydrolases"/>
    <property type="match status" value="1"/>
</dbReference>
<protein>
    <submittedName>
        <fullName evidence="1">Uncharacterized protein</fullName>
    </submittedName>
</protein>
<evidence type="ECO:0000313" key="1">
    <source>
        <dbReference type="EMBL" id="GAN31837.1"/>
    </source>
</evidence>
<organism evidence="1 2">
    <name type="scientific">Candidatus Brocadia sinica JPN1</name>
    <dbReference type="NCBI Taxonomy" id="1197129"/>
    <lineage>
        <taxon>Bacteria</taxon>
        <taxon>Pseudomonadati</taxon>
        <taxon>Planctomycetota</taxon>
        <taxon>Candidatus Brocadiia</taxon>
        <taxon>Candidatus Brocadiales</taxon>
        <taxon>Candidatus Brocadiaceae</taxon>
        <taxon>Candidatus Brocadia</taxon>
    </lineage>
</organism>
<dbReference type="PRINTS" id="PR01100">
    <property type="entry name" value="SHIKIMTKNASE"/>
</dbReference>
<dbReference type="EMBL" id="BAFN01000001">
    <property type="protein sequence ID" value="GAN31837.1"/>
    <property type="molecule type" value="Genomic_DNA"/>
</dbReference>
<proteinExistence type="predicted"/>
<evidence type="ECO:0000313" key="2">
    <source>
        <dbReference type="Proteomes" id="UP000032309"/>
    </source>
</evidence>
<comment type="caution">
    <text evidence="1">The sequence shown here is derived from an EMBL/GenBank/DDBJ whole genome shotgun (WGS) entry which is preliminary data.</text>
</comment>
<accession>A0ABQ0JSY4</accession>
<name>A0ABQ0JSY4_9BACT</name>
<sequence>MKEIFPIIHIIGLPGAGKTTLGKRLSKKLNLPVFQIGNYRSKYPATPLGKADAWLALYYDLSRQRWRNCILETTGLNCRESFLKTALPLLQRVTVKLEAQRKILYERIQKKKKDEQGGEWLFSKNYRDKYEFVKKLFKDFRKVSADIRIDTTKLNQDEVYKTVMEKLKWYRI</sequence>
<dbReference type="Pfam" id="PF13238">
    <property type="entry name" value="AAA_18"/>
    <property type="match status" value="1"/>
</dbReference>
<gene>
    <name evidence="1" type="ORF">BROSI_A0341</name>
</gene>
<dbReference type="Gene3D" id="3.40.50.300">
    <property type="entry name" value="P-loop containing nucleotide triphosphate hydrolases"/>
    <property type="match status" value="1"/>
</dbReference>
<keyword evidence="2" id="KW-1185">Reference proteome</keyword>
<dbReference type="RefSeq" id="WP_052561767.1">
    <property type="nucleotide sequence ID" value="NZ_BAFN01000001.1"/>
</dbReference>